<evidence type="ECO:0000313" key="1">
    <source>
        <dbReference type="EMBL" id="KVE24872.1"/>
    </source>
</evidence>
<reference evidence="1 2" key="1">
    <citation type="submission" date="2015-11" db="EMBL/GenBank/DDBJ databases">
        <title>Expanding the genomic diversity of Burkholderia species for the development of highly accurate diagnostics.</title>
        <authorList>
            <person name="Sahl J."/>
            <person name="Keim P."/>
            <person name="Wagner D."/>
        </authorList>
    </citation>
    <scope>NUCLEOTIDE SEQUENCE [LARGE SCALE GENOMIC DNA]</scope>
    <source>
        <strain evidence="1 2">TSV85</strain>
    </source>
</reference>
<organism evidence="1 2">
    <name type="scientific">Burkholderia singularis</name>
    <dbReference type="NCBI Taxonomy" id="1503053"/>
    <lineage>
        <taxon>Bacteria</taxon>
        <taxon>Pseudomonadati</taxon>
        <taxon>Pseudomonadota</taxon>
        <taxon>Betaproteobacteria</taxon>
        <taxon>Burkholderiales</taxon>
        <taxon>Burkholderiaceae</taxon>
        <taxon>Burkholderia</taxon>
        <taxon>pseudomallei group</taxon>
    </lineage>
</organism>
<accession>A0A103DY69</accession>
<gene>
    <name evidence="1" type="ORF">WS67_20190</name>
</gene>
<name>A0A103DY69_9BURK</name>
<dbReference type="RefSeq" id="WP_059519657.1">
    <property type="nucleotide sequence ID" value="NZ_LOWA01000049.1"/>
</dbReference>
<sequence>MLWLATAAVVTGLDRLTSLSTMSGDLHGAAAGALLVYLCAKLMDRIAERAATPAPAASAAPARAAR</sequence>
<dbReference type="EMBL" id="LOWA01000049">
    <property type="protein sequence ID" value="KVE24872.1"/>
    <property type="molecule type" value="Genomic_DNA"/>
</dbReference>
<proteinExistence type="predicted"/>
<protein>
    <submittedName>
        <fullName evidence="1">Uncharacterized protein</fullName>
    </submittedName>
</protein>
<dbReference type="Proteomes" id="UP000062788">
    <property type="component" value="Unassembled WGS sequence"/>
</dbReference>
<evidence type="ECO:0000313" key="2">
    <source>
        <dbReference type="Proteomes" id="UP000062788"/>
    </source>
</evidence>
<comment type="caution">
    <text evidence="1">The sequence shown here is derived from an EMBL/GenBank/DDBJ whole genome shotgun (WGS) entry which is preliminary data.</text>
</comment>
<dbReference type="AlphaFoldDB" id="A0A103DY69"/>
<keyword evidence="2" id="KW-1185">Reference proteome</keyword>